<evidence type="ECO:0000313" key="1">
    <source>
        <dbReference type="EMBL" id="CAH1399801.1"/>
    </source>
</evidence>
<dbReference type="EMBL" id="OV725080">
    <property type="protein sequence ID" value="CAH1399801.1"/>
    <property type="molecule type" value="Genomic_DNA"/>
</dbReference>
<gene>
    <name evidence="1" type="ORF">NEZAVI_LOCUS9177</name>
</gene>
<dbReference type="AlphaFoldDB" id="A0A9P0HDM2"/>
<reference evidence="1" key="1">
    <citation type="submission" date="2022-01" db="EMBL/GenBank/DDBJ databases">
        <authorList>
            <person name="King R."/>
        </authorList>
    </citation>
    <scope>NUCLEOTIDE SEQUENCE</scope>
</reference>
<protein>
    <submittedName>
        <fullName evidence="1">Uncharacterized protein</fullName>
    </submittedName>
</protein>
<name>A0A9P0HDM2_NEZVI</name>
<keyword evidence="2" id="KW-1185">Reference proteome</keyword>
<proteinExistence type="predicted"/>
<evidence type="ECO:0000313" key="2">
    <source>
        <dbReference type="Proteomes" id="UP001152798"/>
    </source>
</evidence>
<sequence length="80" mass="8562">MDATDGIKKPSLTMTLTELVPEAMIFLKLPPVLQARLIVNLALPSRPFSKKPVPSGGTEASSVDRIKTTAVRISSKSLSN</sequence>
<organism evidence="1 2">
    <name type="scientific">Nezara viridula</name>
    <name type="common">Southern green stink bug</name>
    <name type="synonym">Cimex viridulus</name>
    <dbReference type="NCBI Taxonomy" id="85310"/>
    <lineage>
        <taxon>Eukaryota</taxon>
        <taxon>Metazoa</taxon>
        <taxon>Ecdysozoa</taxon>
        <taxon>Arthropoda</taxon>
        <taxon>Hexapoda</taxon>
        <taxon>Insecta</taxon>
        <taxon>Pterygota</taxon>
        <taxon>Neoptera</taxon>
        <taxon>Paraneoptera</taxon>
        <taxon>Hemiptera</taxon>
        <taxon>Heteroptera</taxon>
        <taxon>Panheteroptera</taxon>
        <taxon>Pentatomomorpha</taxon>
        <taxon>Pentatomoidea</taxon>
        <taxon>Pentatomidae</taxon>
        <taxon>Pentatominae</taxon>
        <taxon>Nezara</taxon>
    </lineage>
</organism>
<accession>A0A9P0HDM2</accession>
<dbReference type="Proteomes" id="UP001152798">
    <property type="component" value="Chromosome 4"/>
</dbReference>